<dbReference type="Proteomes" id="UP000219374">
    <property type="component" value="Unassembled WGS sequence"/>
</dbReference>
<keyword evidence="1" id="KW-0812">Transmembrane</keyword>
<keyword evidence="1" id="KW-1133">Transmembrane helix</keyword>
<proteinExistence type="predicted"/>
<name>A0A286D8G9_9GAMM</name>
<organism evidence="2 3">
    <name type="scientific">Pseudoxanthomonas wuyuanensis</name>
    <dbReference type="NCBI Taxonomy" id="1073196"/>
    <lineage>
        <taxon>Bacteria</taxon>
        <taxon>Pseudomonadati</taxon>
        <taxon>Pseudomonadota</taxon>
        <taxon>Gammaproteobacteria</taxon>
        <taxon>Lysobacterales</taxon>
        <taxon>Lysobacteraceae</taxon>
        <taxon>Pseudoxanthomonas</taxon>
    </lineage>
</organism>
<dbReference type="RefSeq" id="WP_141400784.1">
    <property type="nucleotide sequence ID" value="NZ_OCND01000005.1"/>
</dbReference>
<protein>
    <submittedName>
        <fullName evidence="2">Uncharacterized protein</fullName>
    </submittedName>
</protein>
<feature type="transmembrane region" description="Helical" evidence="1">
    <location>
        <begin position="45"/>
        <end position="67"/>
    </location>
</feature>
<evidence type="ECO:0000256" key="1">
    <source>
        <dbReference type="SAM" id="Phobius"/>
    </source>
</evidence>
<feature type="transmembrane region" description="Helical" evidence="1">
    <location>
        <begin position="79"/>
        <end position="105"/>
    </location>
</feature>
<sequence>MDGMGMQLLTMAGYQLPELIAALVALALLWTSAQSGPARSKGIAGVGLVLFSGIGRLGMSVLQTWIIQQRDAVLDLQHFFAAMGIAGMLLNALSAVGLVLVVWGLCQATRAPARPA</sequence>
<keyword evidence="1" id="KW-0472">Membrane</keyword>
<evidence type="ECO:0000313" key="3">
    <source>
        <dbReference type="Proteomes" id="UP000219374"/>
    </source>
</evidence>
<keyword evidence="3" id="KW-1185">Reference proteome</keyword>
<dbReference type="AlphaFoldDB" id="A0A286D8G9"/>
<dbReference type="EMBL" id="OCND01000005">
    <property type="protein sequence ID" value="SOD54907.1"/>
    <property type="molecule type" value="Genomic_DNA"/>
</dbReference>
<accession>A0A286D8G9</accession>
<evidence type="ECO:0000313" key="2">
    <source>
        <dbReference type="EMBL" id="SOD54907.1"/>
    </source>
</evidence>
<reference evidence="2 3" key="1">
    <citation type="submission" date="2017-09" db="EMBL/GenBank/DDBJ databases">
        <authorList>
            <person name="Ehlers B."/>
            <person name="Leendertz F.H."/>
        </authorList>
    </citation>
    <scope>NUCLEOTIDE SEQUENCE [LARGE SCALE GENOMIC DNA]</scope>
    <source>
        <strain evidence="2 3">CGMCC 1.10978</strain>
    </source>
</reference>
<gene>
    <name evidence="2" type="ORF">SAMN06296416_105180</name>
</gene>